<proteinExistence type="predicted"/>
<organism evidence="4">
    <name type="scientific">Mesocestoides corti</name>
    <name type="common">Flatworm</name>
    <dbReference type="NCBI Taxonomy" id="53468"/>
    <lineage>
        <taxon>Eukaryota</taxon>
        <taxon>Metazoa</taxon>
        <taxon>Spiralia</taxon>
        <taxon>Lophotrochozoa</taxon>
        <taxon>Platyhelminthes</taxon>
        <taxon>Cestoda</taxon>
        <taxon>Eucestoda</taxon>
        <taxon>Cyclophyllidea</taxon>
        <taxon>Mesocestoididae</taxon>
        <taxon>Mesocestoides</taxon>
    </lineage>
</organism>
<evidence type="ECO:0000313" key="3">
    <source>
        <dbReference type="Proteomes" id="UP000267029"/>
    </source>
</evidence>
<accession>A0A0R3UM77</accession>
<gene>
    <name evidence="2" type="ORF">MCOS_LOCUS8841</name>
</gene>
<evidence type="ECO:0000259" key="1">
    <source>
        <dbReference type="Pfam" id="PF08544"/>
    </source>
</evidence>
<dbReference type="WBParaSite" id="MCOS_0000884001-mRNA-1">
    <property type="protein sequence ID" value="MCOS_0000884001-mRNA-1"/>
    <property type="gene ID" value="MCOS_0000884001"/>
</dbReference>
<reference evidence="4" key="1">
    <citation type="submission" date="2017-02" db="UniProtKB">
        <authorList>
            <consortium name="WormBaseParasite"/>
        </authorList>
    </citation>
    <scope>IDENTIFICATION</scope>
</reference>
<dbReference type="OrthoDB" id="275179at2759"/>
<dbReference type="Pfam" id="PF08544">
    <property type="entry name" value="GHMP_kinases_C"/>
    <property type="match status" value="1"/>
</dbReference>
<feature type="domain" description="GHMP kinase C-terminal" evidence="1">
    <location>
        <begin position="5"/>
        <end position="37"/>
    </location>
</feature>
<evidence type="ECO:0000313" key="2">
    <source>
        <dbReference type="EMBL" id="VDD82838.1"/>
    </source>
</evidence>
<protein>
    <submittedName>
        <fullName evidence="4">GHMP_kinases_C domain-containing protein</fullName>
    </submittedName>
</protein>
<dbReference type="InterPro" id="IPR013750">
    <property type="entry name" value="GHMP_kinase_C_dom"/>
</dbReference>
<name>A0A0R3UM77_MESCO</name>
<dbReference type="InterPro" id="IPR036554">
    <property type="entry name" value="GHMP_kinase_C_sf"/>
</dbReference>
<sequence length="74" mass="7727">MSVDGVYGARMTGGGFGGSIVVLVQPAAINTLVKTIDATYSKQAKIYVAEASLGARILPHDKERTKSTSKGDLD</sequence>
<dbReference type="SUPFAM" id="SSF55060">
    <property type="entry name" value="GHMP Kinase, C-terminal domain"/>
    <property type="match status" value="1"/>
</dbReference>
<reference evidence="2 3" key="2">
    <citation type="submission" date="2018-10" db="EMBL/GenBank/DDBJ databases">
        <authorList>
            <consortium name="Pathogen Informatics"/>
        </authorList>
    </citation>
    <scope>NUCLEOTIDE SEQUENCE [LARGE SCALE GENOMIC DNA]</scope>
</reference>
<keyword evidence="3" id="KW-1185">Reference proteome</keyword>
<evidence type="ECO:0000313" key="4">
    <source>
        <dbReference type="WBParaSite" id="MCOS_0000884001-mRNA-1"/>
    </source>
</evidence>
<dbReference type="Gene3D" id="3.30.70.890">
    <property type="entry name" value="GHMP kinase, C-terminal domain"/>
    <property type="match status" value="1"/>
</dbReference>
<dbReference type="EMBL" id="UXSR01005583">
    <property type="protein sequence ID" value="VDD82838.1"/>
    <property type="molecule type" value="Genomic_DNA"/>
</dbReference>
<dbReference type="Proteomes" id="UP000267029">
    <property type="component" value="Unassembled WGS sequence"/>
</dbReference>
<dbReference type="AlphaFoldDB" id="A0A0R3UM77"/>
<dbReference type="STRING" id="53468.A0A0R3UM77"/>